<evidence type="ECO:0000313" key="3">
    <source>
        <dbReference type="Proteomes" id="UP000655759"/>
    </source>
</evidence>
<protein>
    <recommendedName>
        <fullName evidence="1">C2H2-type domain-containing protein</fullName>
    </recommendedName>
</protein>
<accession>A0A812F012</accession>
<dbReference type="Proteomes" id="UP000655759">
    <property type="component" value="Unassembled WGS sequence"/>
</dbReference>
<dbReference type="EMBL" id="CAJNAQ010000005">
    <property type="protein sequence ID" value="CAE6494186.1"/>
    <property type="molecule type" value="Genomic_DNA"/>
</dbReference>
<organism evidence="2 3">
    <name type="scientific">Candidatus Nitrosotenuis uzonensis</name>
    <dbReference type="NCBI Taxonomy" id="1407055"/>
    <lineage>
        <taxon>Archaea</taxon>
        <taxon>Nitrososphaerota</taxon>
        <taxon>Candidatus Nitrosotenuis</taxon>
    </lineage>
</organism>
<sequence>MFRINIMPFHCGACKLDFFSNDGLIAHKEKKHKIIVQKDNRVLDSFS</sequence>
<dbReference type="PROSITE" id="PS00028">
    <property type="entry name" value="ZINC_FINGER_C2H2_1"/>
    <property type="match status" value="1"/>
</dbReference>
<evidence type="ECO:0000259" key="1">
    <source>
        <dbReference type="PROSITE" id="PS00028"/>
    </source>
</evidence>
<gene>
    <name evidence="2" type="ORF">NUZ5A_50254</name>
</gene>
<feature type="domain" description="C2H2-type" evidence="1">
    <location>
        <begin position="11"/>
        <end position="32"/>
    </location>
</feature>
<reference evidence="2" key="1">
    <citation type="submission" date="2021-02" db="EMBL/GenBank/DDBJ databases">
        <authorList>
            <person name="Han P."/>
        </authorList>
    </citation>
    <scope>NUCLEOTIDE SEQUENCE</scope>
    <source>
        <strain evidence="2">Candidatus Nitrosotenuis uzonensis 5A</strain>
    </source>
</reference>
<dbReference type="AlphaFoldDB" id="A0A812F012"/>
<proteinExistence type="predicted"/>
<comment type="caution">
    <text evidence="2">The sequence shown here is derived from an EMBL/GenBank/DDBJ whole genome shotgun (WGS) entry which is preliminary data.</text>
</comment>
<dbReference type="InterPro" id="IPR013087">
    <property type="entry name" value="Znf_C2H2_type"/>
</dbReference>
<evidence type="ECO:0000313" key="2">
    <source>
        <dbReference type="EMBL" id="CAE6494186.1"/>
    </source>
</evidence>
<name>A0A812F012_9ARCH</name>